<evidence type="ECO:0000313" key="1">
    <source>
        <dbReference type="EMBL" id="RUS72362.1"/>
    </source>
</evidence>
<dbReference type="AlphaFoldDB" id="A0A433SSX5"/>
<gene>
    <name evidence="1" type="ORF">EGW08_019878</name>
</gene>
<feature type="non-terminal residue" evidence="1">
    <location>
        <position position="271"/>
    </location>
</feature>
<protein>
    <recommendedName>
        <fullName evidence="3">EGF-like domain-containing protein</fullName>
    </recommendedName>
</protein>
<sequence length="271" mass="28559">CQAGAVQDSSSCVCTCSLQCPSDQYSNLGSNCGCLCLSNNQPPQNGVCPRNCPNDATLVGSTCMCNDANKVYVASSNLCVNSLTCPTNARLVGTTCQCNDASLGYNPNTNTCVRNCPSDATPLGTTCGCTNTQKRYDSTSNRCVCQSACPTGSIQDAATCDCFCPNQCPSDQYNNPQSGCRCLCRFTNLEPVGNICSDRQGEICSLSASDCQSPQVLNTETCQCESSGRELCPASEWSCANGRPAYRECHGACVCDCSSQFAGPRCEITVN</sequence>
<dbReference type="Proteomes" id="UP000271974">
    <property type="component" value="Unassembled WGS sequence"/>
</dbReference>
<keyword evidence="2" id="KW-1185">Reference proteome</keyword>
<comment type="caution">
    <text evidence="1">The sequence shown here is derived from an EMBL/GenBank/DDBJ whole genome shotgun (WGS) entry which is preliminary data.</text>
</comment>
<evidence type="ECO:0008006" key="3">
    <source>
        <dbReference type="Google" id="ProtNLM"/>
    </source>
</evidence>
<name>A0A433SSX5_ELYCH</name>
<reference evidence="1 2" key="1">
    <citation type="submission" date="2019-01" db="EMBL/GenBank/DDBJ databases">
        <title>A draft genome assembly of the solar-powered sea slug Elysia chlorotica.</title>
        <authorList>
            <person name="Cai H."/>
            <person name="Li Q."/>
            <person name="Fang X."/>
            <person name="Li J."/>
            <person name="Curtis N.E."/>
            <person name="Altenburger A."/>
            <person name="Shibata T."/>
            <person name="Feng M."/>
            <person name="Maeda T."/>
            <person name="Schwartz J.A."/>
            <person name="Shigenobu S."/>
            <person name="Lundholm N."/>
            <person name="Nishiyama T."/>
            <person name="Yang H."/>
            <person name="Hasebe M."/>
            <person name="Li S."/>
            <person name="Pierce S.K."/>
            <person name="Wang J."/>
        </authorList>
    </citation>
    <scope>NUCLEOTIDE SEQUENCE [LARGE SCALE GENOMIC DNA]</scope>
    <source>
        <strain evidence="1">EC2010</strain>
        <tissue evidence="1">Whole organism of an adult</tissue>
    </source>
</reference>
<dbReference type="EMBL" id="RQTK01001076">
    <property type="protein sequence ID" value="RUS72362.1"/>
    <property type="molecule type" value="Genomic_DNA"/>
</dbReference>
<evidence type="ECO:0000313" key="2">
    <source>
        <dbReference type="Proteomes" id="UP000271974"/>
    </source>
</evidence>
<dbReference type="GO" id="GO:0005576">
    <property type="term" value="C:extracellular region"/>
    <property type="evidence" value="ECO:0007669"/>
    <property type="project" value="UniProtKB-SubCell"/>
</dbReference>
<proteinExistence type="predicted"/>
<accession>A0A433SSX5</accession>
<organism evidence="1 2">
    <name type="scientific">Elysia chlorotica</name>
    <name type="common">Eastern emerald elysia</name>
    <name type="synonym">Sea slug</name>
    <dbReference type="NCBI Taxonomy" id="188477"/>
    <lineage>
        <taxon>Eukaryota</taxon>
        <taxon>Metazoa</taxon>
        <taxon>Spiralia</taxon>
        <taxon>Lophotrochozoa</taxon>
        <taxon>Mollusca</taxon>
        <taxon>Gastropoda</taxon>
        <taxon>Heterobranchia</taxon>
        <taxon>Euthyneura</taxon>
        <taxon>Panpulmonata</taxon>
        <taxon>Sacoglossa</taxon>
        <taxon>Placobranchoidea</taxon>
        <taxon>Plakobranchidae</taxon>
        <taxon>Elysia</taxon>
    </lineage>
</organism>
<feature type="non-terminal residue" evidence="1">
    <location>
        <position position="1"/>
    </location>
</feature>
<dbReference type="OrthoDB" id="10268124at2759"/>